<dbReference type="InterPro" id="IPR032710">
    <property type="entry name" value="NTF2-like_dom_sf"/>
</dbReference>
<accession>A0A7Z0QR66</accession>
<dbReference type="Proteomes" id="UP000589896">
    <property type="component" value="Unassembled WGS sequence"/>
</dbReference>
<keyword evidence="1" id="KW-0812">Transmembrane</keyword>
<reference evidence="2 3" key="1">
    <citation type="submission" date="2020-07" db="EMBL/GenBank/DDBJ databases">
        <title>isolation of Luteimonas sp. SJ-16.</title>
        <authorList>
            <person name="Huang X.-X."/>
            <person name="Xu L."/>
            <person name="Sun J.-Q."/>
        </authorList>
    </citation>
    <scope>NUCLEOTIDE SEQUENCE [LARGE SCALE GENOMIC DNA]</scope>
    <source>
        <strain evidence="2 3">SJ-16</strain>
    </source>
</reference>
<dbReference type="Gene3D" id="3.10.450.50">
    <property type="match status" value="1"/>
</dbReference>
<organism evidence="2 3">
    <name type="scientific">Luteimonas deserti</name>
    <dbReference type="NCBI Taxonomy" id="2752306"/>
    <lineage>
        <taxon>Bacteria</taxon>
        <taxon>Pseudomonadati</taxon>
        <taxon>Pseudomonadota</taxon>
        <taxon>Gammaproteobacteria</taxon>
        <taxon>Lysobacterales</taxon>
        <taxon>Lysobacteraceae</taxon>
        <taxon>Luteimonas</taxon>
    </lineage>
</organism>
<dbReference type="SUPFAM" id="SSF54427">
    <property type="entry name" value="NTF2-like"/>
    <property type="match status" value="1"/>
</dbReference>
<feature type="transmembrane region" description="Helical" evidence="1">
    <location>
        <begin position="20"/>
        <end position="38"/>
    </location>
</feature>
<protein>
    <submittedName>
        <fullName evidence="2">Nuclear transport factor 2 family protein</fullName>
    </submittedName>
</protein>
<keyword evidence="1" id="KW-0472">Membrane</keyword>
<keyword evidence="1" id="KW-1133">Transmembrane helix</keyword>
<dbReference type="EMBL" id="JACCJZ010000017">
    <property type="protein sequence ID" value="NYZ63356.1"/>
    <property type="molecule type" value="Genomic_DNA"/>
</dbReference>
<gene>
    <name evidence="2" type="ORF">H0E82_11350</name>
</gene>
<proteinExistence type="predicted"/>
<evidence type="ECO:0000256" key="1">
    <source>
        <dbReference type="SAM" id="Phobius"/>
    </source>
</evidence>
<keyword evidence="3" id="KW-1185">Reference proteome</keyword>
<dbReference type="AlphaFoldDB" id="A0A7Z0QR66"/>
<evidence type="ECO:0000313" key="2">
    <source>
        <dbReference type="EMBL" id="NYZ63356.1"/>
    </source>
</evidence>
<comment type="caution">
    <text evidence="2">The sequence shown here is derived from an EMBL/GenBank/DDBJ whole genome shotgun (WGS) entry which is preliminary data.</text>
</comment>
<dbReference type="RefSeq" id="WP_180545550.1">
    <property type="nucleotide sequence ID" value="NZ_JACCJZ010000017.1"/>
</dbReference>
<sequence>MTNARYAPPSIPRIARRVLAAGRIGICVIALLAAVGCARTPPETALRNTIAALQQNLEARDTGAVHAVFDDDFVGPDGMDRRAARHLATALLLRHRQVGLTPGPLDVQLQGDDRARVRTTVAVTGGSGALLPERAGAYRIDSAWRRRGDDWTLLSLQWEAVGD</sequence>
<evidence type="ECO:0000313" key="3">
    <source>
        <dbReference type="Proteomes" id="UP000589896"/>
    </source>
</evidence>
<name>A0A7Z0QR66_9GAMM</name>